<dbReference type="SUPFAM" id="SSF53474">
    <property type="entry name" value="alpha/beta-Hydrolases"/>
    <property type="match status" value="1"/>
</dbReference>
<dbReference type="Gene3D" id="3.40.50.1820">
    <property type="entry name" value="alpha/beta hydrolase"/>
    <property type="match status" value="1"/>
</dbReference>
<dbReference type="InterPro" id="IPR011008">
    <property type="entry name" value="Dimeric_a/b-barrel"/>
</dbReference>
<evidence type="ECO:0000256" key="1">
    <source>
        <dbReference type="ARBA" id="ARBA00022801"/>
    </source>
</evidence>
<dbReference type="InterPro" id="IPR029058">
    <property type="entry name" value="AB_hydrolase_fold"/>
</dbReference>
<dbReference type="EMBL" id="FNSO01000004">
    <property type="protein sequence ID" value="SEC62105.1"/>
    <property type="molecule type" value="Genomic_DNA"/>
</dbReference>
<dbReference type="Pfam" id="PF20434">
    <property type="entry name" value="BD-FAE"/>
    <property type="match status" value="1"/>
</dbReference>
<dbReference type="AlphaFoldDB" id="A0A1H4U044"/>
<protein>
    <submittedName>
        <fullName evidence="4">Acetyl esterase/lipase</fullName>
    </submittedName>
</protein>
<gene>
    <name evidence="4" type="ORF">SAMN04489727_4430</name>
</gene>
<feature type="domain" description="BD-FAE-like" evidence="3">
    <location>
        <begin position="119"/>
        <end position="221"/>
    </location>
</feature>
<dbReference type="GO" id="GO:0016787">
    <property type="term" value="F:hydrolase activity"/>
    <property type="evidence" value="ECO:0007669"/>
    <property type="project" value="UniProtKB-KW"/>
</dbReference>
<feature type="domain" description="ABM" evidence="2">
    <location>
        <begin position="3"/>
        <end position="65"/>
    </location>
</feature>
<accession>A0A1H4U044</accession>
<reference evidence="5" key="1">
    <citation type="submission" date="2016-10" db="EMBL/GenBank/DDBJ databases">
        <authorList>
            <person name="Varghese N."/>
            <person name="Submissions S."/>
        </authorList>
    </citation>
    <scope>NUCLEOTIDE SEQUENCE [LARGE SCALE GENOMIC DNA]</scope>
    <source>
        <strain evidence="5">DSM 44544</strain>
    </source>
</reference>
<keyword evidence="5" id="KW-1185">Reference proteome</keyword>
<proteinExistence type="predicted"/>
<sequence>MSVIELTTFTVAPEHTEAMLAARPGMVAAFRADRRGFLAARLVRLDERTWLDFVEWTDDAAWDESKAKGANLPAIGAFFATIDSLVGAERGVRYDDSEDGARRVRTVAYGPEPSQVGELYLPEGDGPFPVVAVLHGGYWTALWDRRQLTAVADDLVARGYAVWNAEYRRIGEPGGGLPGTFLDVAAAIDALDGMDPALDTRRVVLLGHSAGGHLATWAAHRGALPPEAPGAHPRVTPIGVVALAGALDLEAADAAGLGKVLADPAAEPPKDAPEPARPEVWPAVADAVGGGILPLLLGGHRADAPEHYAWTSPLLLASAGVPVLAVHGTADEAVPAEWSRRYVGKVTAEGGSARFVEVEGGTHFDVVRPDHPVWPEITGWIRETVAGAGGRGDR</sequence>
<dbReference type="RefSeq" id="WP_091310322.1">
    <property type="nucleotide sequence ID" value="NZ_FNSO01000004.1"/>
</dbReference>
<dbReference type="STRING" id="208445.SAMN04489727_4430"/>
<organism evidence="4 5">
    <name type="scientific">Amycolatopsis tolypomycina</name>
    <dbReference type="NCBI Taxonomy" id="208445"/>
    <lineage>
        <taxon>Bacteria</taxon>
        <taxon>Bacillati</taxon>
        <taxon>Actinomycetota</taxon>
        <taxon>Actinomycetes</taxon>
        <taxon>Pseudonocardiales</taxon>
        <taxon>Pseudonocardiaceae</taxon>
        <taxon>Amycolatopsis</taxon>
    </lineage>
</organism>
<dbReference type="SUPFAM" id="SSF54909">
    <property type="entry name" value="Dimeric alpha+beta barrel"/>
    <property type="match status" value="1"/>
</dbReference>
<name>A0A1H4U044_9PSEU</name>
<dbReference type="InterPro" id="IPR007138">
    <property type="entry name" value="ABM_dom"/>
</dbReference>
<dbReference type="Pfam" id="PF03992">
    <property type="entry name" value="ABM"/>
    <property type="match status" value="1"/>
</dbReference>
<evidence type="ECO:0000313" key="5">
    <source>
        <dbReference type="Proteomes" id="UP000199622"/>
    </source>
</evidence>
<dbReference type="InterPro" id="IPR050300">
    <property type="entry name" value="GDXG_lipolytic_enzyme"/>
</dbReference>
<dbReference type="PANTHER" id="PTHR48081">
    <property type="entry name" value="AB HYDROLASE SUPERFAMILY PROTEIN C4A8.06C"/>
    <property type="match status" value="1"/>
</dbReference>
<dbReference type="PANTHER" id="PTHR48081:SF13">
    <property type="entry name" value="ALPHA_BETA HYDROLASE"/>
    <property type="match status" value="1"/>
</dbReference>
<evidence type="ECO:0000313" key="4">
    <source>
        <dbReference type="EMBL" id="SEC62105.1"/>
    </source>
</evidence>
<evidence type="ECO:0000259" key="3">
    <source>
        <dbReference type="Pfam" id="PF20434"/>
    </source>
</evidence>
<dbReference type="Proteomes" id="UP000199622">
    <property type="component" value="Unassembled WGS sequence"/>
</dbReference>
<evidence type="ECO:0000259" key="2">
    <source>
        <dbReference type="Pfam" id="PF03992"/>
    </source>
</evidence>
<keyword evidence="1" id="KW-0378">Hydrolase</keyword>
<dbReference type="InterPro" id="IPR049492">
    <property type="entry name" value="BD-FAE-like_dom"/>
</dbReference>